<comment type="caution">
    <text evidence="2">The sequence shown here is derived from an EMBL/GenBank/DDBJ whole genome shotgun (WGS) entry which is preliminary data.</text>
</comment>
<keyword evidence="1" id="KW-0472">Membrane</keyword>
<evidence type="ECO:0000313" key="3">
    <source>
        <dbReference type="Proteomes" id="UP000016033"/>
    </source>
</evidence>
<reference evidence="2 3" key="1">
    <citation type="journal article" date="2013" name="Genome Announc.">
        <title>Whole-genome sequences of five oyster-associated bacteria show potential for crude oil hydrocarbon degradation.</title>
        <authorList>
            <person name="Chauhan A."/>
            <person name="Green S."/>
            <person name="Pathak A."/>
            <person name="Thomas J."/>
            <person name="Venkatramanan R."/>
        </authorList>
    </citation>
    <scope>NUCLEOTIDE SEQUENCE [LARGE SCALE GENOMIC DNA]</scope>
    <source>
        <strain evidence="2 3">MF109</strain>
    </source>
</reference>
<dbReference type="EMBL" id="ATAO01000193">
    <property type="protein sequence ID" value="EQM75932.1"/>
    <property type="molecule type" value="Genomic_DNA"/>
</dbReference>
<keyword evidence="1" id="KW-0812">Transmembrane</keyword>
<dbReference type="Proteomes" id="UP000016033">
    <property type="component" value="Unassembled WGS sequence"/>
</dbReference>
<feature type="transmembrane region" description="Helical" evidence="1">
    <location>
        <begin position="6"/>
        <end position="25"/>
    </location>
</feature>
<gene>
    <name evidence="2" type="ORF">L687_18655</name>
</gene>
<dbReference type="AlphaFoldDB" id="T5KIV0"/>
<name>T5KIV0_MICMQ</name>
<keyword evidence="1" id="KW-1133">Transmembrane helix</keyword>
<dbReference type="PATRIC" id="fig|1333857.3.peg.2100"/>
<evidence type="ECO:0000313" key="2">
    <source>
        <dbReference type="EMBL" id="EQM75932.1"/>
    </source>
</evidence>
<evidence type="ECO:0000256" key="1">
    <source>
        <dbReference type="SAM" id="Phobius"/>
    </source>
</evidence>
<sequence>MIDSLGPLGIPLAIAAWLVLAIVEVRAARRRP</sequence>
<organism evidence="2 3">
    <name type="scientific">Microbacterium maritypicum MF109</name>
    <dbReference type="NCBI Taxonomy" id="1333857"/>
    <lineage>
        <taxon>Bacteria</taxon>
        <taxon>Bacillati</taxon>
        <taxon>Actinomycetota</taxon>
        <taxon>Actinomycetes</taxon>
        <taxon>Micrococcales</taxon>
        <taxon>Microbacteriaceae</taxon>
        <taxon>Microbacterium</taxon>
    </lineage>
</organism>
<protein>
    <submittedName>
        <fullName evidence="2">Uncharacterized protein</fullName>
    </submittedName>
</protein>
<accession>T5KIV0</accession>
<proteinExistence type="predicted"/>